<feature type="compositionally biased region" description="Basic and acidic residues" evidence="1">
    <location>
        <begin position="923"/>
        <end position="938"/>
    </location>
</feature>
<feature type="compositionally biased region" description="Acidic residues" evidence="1">
    <location>
        <begin position="839"/>
        <end position="849"/>
    </location>
</feature>
<feature type="region of interest" description="Disordered" evidence="1">
    <location>
        <begin position="813"/>
        <end position="985"/>
    </location>
</feature>
<sequence>MPDAAEEGGAAAAAAAAAAAEAATRAAAQEAADVAAAAAAEAAAAASELRRREEEDIRVAADAGALAPLLSWSDADEAWLRAADPEHWRLRRHLYTALDRLPEPRAAGGGAAAAVVGGRELTVSGVMAAAPHEITGLISARVEALAGAACLDLAYCPWRASSWEAVALVHTLIVDLLLEVAARTCGPPPPPPTTADAAAAEAEAPAPWRLARPELAACLERHRSAALRAYAAAAAAAAAAGAATQEPERLARLHDGVAAIAWTRLDAAPPDCDPWRRPPPRGPRQPAWRAAAQARTEASRALQPDSWHQPFDLGRLAADARAPGWRAAALSLFASACRLAAAEQGGGLLLPLAELHGCRLGWVAEAAAALRGGGGGGGDGNGGSTAAEELLRLAARHCFTQDAAERLARLPAGDGRPRAAAAGADSRTGALGDAAPAPAAGWAAAAAVLEADCCAALRFCQERYAAPGQLHTAAYYLAHSPALMGRHQEAMAQLCKAFRARGACQLAHLPPPLLLSHCGDISALEGAWQGLLLPHGAQQQLPGSYTRDLGRAALGLHLQSLLAPAAPHLAGPAGVGMDAGAAAAAVDGGGAVDGSRASAETALLDGLLADPEIGRERAARVCESAFALFTEHTGAGLGGGGGGGAAEALGAGALERALEFSLSQQQPAGGSRGCEGSGDEGRPCVAFASPPAEPDALRRCLAAGAPRLLATAHLELLRRAANDGGGGGGAAARAQLRDVCGRLRKRWPRTSLRLATGPLAAQLRSLCDAAAAAALEAHTAAAGAALAAAAAHEVAPYEEAIGVAADAADAADAAATRAREEQERIRREDEERARRREEENEDGGEGSDEGAEREGDGGGAGKRAQREPGGQSDPGDEPATPRRGRSTSLDGDGARRTLRPEGREGRADDDKAAAAGEDEEEEGAGREAAMEPEREHTPGPRLRARRGASTTPGKAPHPSAAAPLGRGARHAAAAGLAPGGRSQIS</sequence>
<evidence type="ECO:0000313" key="2">
    <source>
        <dbReference type="EMBL" id="KIY95934.1"/>
    </source>
</evidence>
<keyword evidence="3" id="KW-1185">Reference proteome</keyword>
<organism evidence="2 3">
    <name type="scientific">Monoraphidium neglectum</name>
    <dbReference type="NCBI Taxonomy" id="145388"/>
    <lineage>
        <taxon>Eukaryota</taxon>
        <taxon>Viridiplantae</taxon>
        <taxon>Chlorophyta</taxon>
        <taxon>core chlorophytes</taxon>
        <taxon>Chlorophyceae</taxon>
        <taxon>CS clade</taxon>
        <taxon>Sphaeropleales</taxon>
        <taxon>Selenastraceae</taxon>
        <taxon>Monoraphidium</taxon>
    </lineage>
</organism>
<dbReference type="GeneID" id="25729349"/>
<reference evidence="2 3" key="1">
    <citation type="journal article" date="2013" name="BMC Genomics">
        <title>Reconstruction of the lipid metabolism for the microalga Monoraphidium neglectum from its genome sequence reveals characteristics suitable for biofuel production.</title>
        <authorList>
            <person name="Bogen C."/>
            <person name="Al-Dilaimi A."/>
            <person name="Albersmeier A."/>
            <person name="Wichmann J."/>
            <person name="Grundmann M."/>
            <person name="Rupp O."/>
            <person name="Lauersen K.J."/>
            <person name="Blifernez-Klassen O."/>
            <person name="Kalinowski J."/>
            <person name="Goesmann A."/>
            <person name="Mussgnug J.H."/>
            <person name="Kruse O."/>
        </authorList>
    </citation>
    <scope>NUCLEOTIDE SEQUENCE [LARGE SCALE GENOMIC DNA]</scope>
    <source>
        <strain evidence="2 3">SAG 48.87</strain>
    </source>
</reference>
<accession>A0A0D2LWS9</accession>
<dbReference type="Proteomes" id="UP000054498">
    <property type="component" value="Unassembled WGS sequence"/>
</dbReference>
<feature type="compositionally biased region" description="Basic and acidic residues" evidence="1">
    <location>
        <begin position="892"/>
        <end position="912"/>
    </location>
</feature>
<feature type="compositionally biased region" description="Basic and acidic residues" evidence="1">
    <location>
        <begin position="817"/>
        <end position="838"/>
    </location>
</feature>
<dbReference type="EMBL" id="KK103241">
    <property type="protein sequence ID" value="KIY95934.1"/>
    <property type="molecule type" value="Genomic_DNA"/>
</dbReference>
<feature type="compositionally biased region" description="Low complexity" evidence="1">
    <location>
        <begin position="960"/>
        <end position="985"/>
    </location>
</feature>
<dbReference type="OrthoDB" id="10691779at2759"/>
<name>A0A0D2LWS9_9CHLO</name>
<gene>
    <name evidence="2" type="ORF">MNEG_12028</name>
</gene>
<dbReference type="KEGG" id="mng:MNEG_12028"/>
<proteinExistence type="predicted"/>
<dbReference type="AlphaFoldDB" id="A0A0D2LWS9"/>
<evidence type="ECO:0000256" key="1">
    <source>
        <dbReference type="SAM" id="MobiDB-lite"/>
    </source>
</evidence>
<dbReference type="RefSeq" id="XP_013894954.1">
    <property type="nucleotide sequence ID" value="XM_014039500.1"/>
</dbReference>
<protein>
    <submittedName>
        <fullName evidence="2">Uncharacterized protein</fullName>
    </submittedName>
</protein>
<evidence type="ECO:0000313" key="3">
    <source>
        <dbReference type="Proteomes" id="UP000054498"/>
    </source>
</evidence>